<protein>
    <submittedName>
        <fullName evidence="2">N-acetylneuraminate synthase</fullName>
        <ecNumber evidence="2">2.5.1.56</ecNumber>
    </submittedName>
</protein>
<dbReference type="AlphaFoldDB" id="A0A3B0YHD5"/>
<dbReference type="GO" id="GO:0050462">
    <property type="term" value="F:N-acetylneuraminate synthase activity"/>
    <property type="evidence" value="ECO:0007669"/>
    <property type="project" value="UniProtKB-EC"/>
</dbReference>
<dbReference type="InterPro" id="IPR036732">
    <property type="entry name" value="AFP_Neu5c_C_sf"/>
</dbReference>
<dbReference type="Pfam" id="PF08666">
    <property type="entry name" value="SAF"/>
    <property type="match status" value="1"/>
</dbReference>
<dbReference type="InterPro" id="IPR006190">
    <property type="entry name" value="SAF_AFP_Neu5Ac"/>
</dbReference>
<dbReference type="Pfam" id="PF03102">
    <property type="entry name" value="NeuB"/>
    <property type="match status" value="1"/>
</dbReference>
<name>A0A3B0YHD5_9ZZZZ</name>
<gene>
    <name evidence="2" type="ORF">MNBD_GAMMA15-1310</name>
</gene>
<dbReference type="Gene3D" id="3.20.20.70">
    <property type="entry name" value="Aldolase class I"/>
    <property type="match status" value="1"/>
</dbReference>
<dbReference type="InterPro" id="IPR057736">
    <property type="entry name" value="SAF_PseI/NeuA/NeuB"/>
</dbReference>
<dbReference type="EMBL" id="UOFN01000102">
    <property type="protein sequence ID" value="VAW78831.1"/>
    <property type="molecule type" value="Genomic_DNA"/>
</dbReference>
<evidence type="ECO:0000313" key="2">
    <source>
        <dbReference type="EMBL" id="VAW78831.1"/>
    </source>
</evidence>
<dbReference type="InterPro" id="IPR013785">
    <property type="entry name" value="Aldolase_TIM"/>
</dbReference>
<feature type="domain" description="AFP-like" evidence="1">
    <location>
        <begin position="292"/>
        <end position="350"/>
    </location>
</feature>
<keyword evidence="2" id="KW-0808">Transferase</keyword>
<reference evidence="2" key="1">
    <citation type="submission" date="2018-06" db="EMBL/GenBank/DDBJ databases">
        <authorList>
            <person name="Zhirakovskaya E."/>
        </authorList>
    </citation>
    <scope>NUCLEOTIDE SEQUENCE</scope>
</reference>
<proteinExistence type="predicted"/>
<dbReference type="PANTHER" id="PTHR42966">
    <property type="entry name" value="N-ACETYLNEURAMINATE SYNTHASE"/>
    <property type="match status" value="1"/>
</dbReference>
<dbReference type="InterPro" id="IPR051690">
    <property type="entry name" value="PseI-like"/>
</dbReference>
<dbReference type="PANTHER" id="PTHR42966:SF1">
    <property type="entry name" value="SIALIC ACID SYNTHASE"/>
    <property type="match status" value="1"/>
</dbReference>
<dbReference type="EC" id="2.5.1.56" evidence="2"/>
<dbReference type="InterPro" id="IPR013132">
    <property type="entry name" value="PseI/NeuA/B-like_N"/>
</dbReference>
<accession>A0A3B0YHD5</accession>
<dbReference type="GO" id="GO:0016051">
    <property type="term" value="P:carbohydrate biosynthetic process"/>
    <property type="evidence" value="ECO:0007669"/>
    <property type="project" value="InterPro"/>
</dbReference>
<dbReference type="Gene3D" id="3.90.1210.10">
    <property type="entry name" value="Antifreeze-like/N-acetylneuraminic acid synthase C-terminal domain"/>
    <property type="match status" value="1"/>
</dbReference>
<dbReference type="GO" id="GO:0047444">
    <property type="term" value="F:N-acylneuraminate-9-phosphate synthase activity"/>
    <property type="evidence" value="ECO:0007669"/>
    <property type="project" value="TreeGrafter"/>
</dbReference>
<organism evidence="2">
    <name type="scientific">hydrothermal vent metagenome</name>
    <dbReference type="NCBI Taxonomy" id="652676"/>
    <lineage>
        <taxon>unclassified sequences</taxon>
        <taxon>metagenomes</taxon>
        <taxon>ecological metagenomes</taxon>
    </lineage>
</organism>
<dbReference type="SUPFAM" id="SSF51269">
    <property type="entry name" value="AFP III-like domain"/>
    <property type="match status" value="1"/>
</dbReference>
<dbReference type="SMART" id="SM00858">
    <property type="entry name" value="SAF"/>
    <property type="match status" value="1"/>
</dbReference>
<dbReference type="SUPFAM" id="SSF51569">
    <property type="entry name" value="Aldolase"/>
    <property type="match status" value="1"/>
</dbReference>
<dbReference type="PROSITE" id="PS50844">
    <property type="entry name" value="AFP_LIKE"/>
    <property type="match status" value="1"/>
</dbReference>
<dbReference type="InterPro" id="IPR013974">
    <property type="entry name" value="SAF"/>
</dbReference>
<evidence type="ECO:0000259" key="1">
    <source>
        <dbReference type="PROSITE" id="PS50844"/>
    </source>
</evidence>
<sequence length="359" mass="40007">MRKLSIDGKDIQDDGGCYVVAEIGNNHQGRLETAMEMFRVAKECGADAVKLQKRDNRSLYTKASYNRLYDYENSFGKTYGEHREFLEFGWNEYRELMDYGKEIGVTVVATAFDMHSADFLAKLDMPAFKVASGDLKNIPLLTHIAGYGKPMVISTGGGAMDDVNRAYDAIMPINPQLGILQCTAGYPAEFDELNLRVITTFRERFPGATIGLSSHDNGIAMAIAAFMLGARIVEKHFTFNHTWKGTDHAFSLEPSGFRKLVRDLDRLKVAIGDGVKRTYDSEVQPIIKMGKKLVAARDIPEGYTLRREDLAIKSPGDGLHPYDIDKVIGRVTCQPLAIDDDIAYEKLNGAESWRELAVS</sequence>
<dbReference type="CDD" id="cd11615">
    <property type="entry name" value="SAF_NeuB_like"/>
    <property type="match status" value="1"/>
</dbReference>